<evidence type="ECO:0000256" key="1">
    <source>
        <dbReference type="SAM" id="MobiDB-lite"/>
    </source>
</evidence>
<accession>A0ABY9X0U7</accession>
<gene>
    <name evidence="2" type="ORF">F0U60_36490</name>
</gene>
<reference evidence="2 3" key="1">
    <citation type="submission" date="2019-08" db="EMBL/GenBank/DDBJ databases">
        <title>Archangium and Cystobacter genomes.</title>
        <authorList>
            <person name="Chen I.-C.K."/>
            <person name="Wielgoss S."/>
        </authorList>
    </citation>
    <scope>NUCLEOTIDE SEQUENCE [LARGE SCALE GENOMIC DNA]</scope>
    <source>
        <strain evidence="2 3">Cbm 6</strain>
    </source>
</reference>
<name>A0ABY9X0U7_9BACT</name>
<protein>
    <submittedName>
        <fullName evidence="2">Uncharacterized protein</fullName>
    </submittedName>
</protein>
<dbReference type="Proteomes" id="UP001611383">
    <property type="component" value="Chromosome"/>
</dbReference>
<keyword evidence="3" id="KW-1185">Reference proteome</keyword>
<evidence type="ECO:0000313" key="3">
    <source>
        <dbReference type="Proteomes" id="UP001611383"/>
    </source>
</evidence>
<dbReference type="EMBL" id="CP043494">
    <property type="protein sequence ID" value="WNG49009.1"/>
    <property type="molecule type" value="Genomic_DNA"/>
</dbReference>
<organism evidence="2 3">
    <name type="scientific">Archangium minus</name>
    <dbReference type="NCBI Taxonomy" id="83450"/>
    <lineage>
        <taxon>Bacteria</taxon>
        <taxon>Pseudomonadati</taxon>
        <taxon>Myxococcota</taxon>
        <taxon>Myxococcia</taxon>
        <taxon>Myxococcales</taxon>
        <taxon>Cystobacterineae</taxon>
        <taxon>Archangiaceae</taxon>
        <taxon>Archangium</taxon>
    </lineage>
</organism>
<dbReference type="RefSeq" id="WP_395806677.1">
    <property type="nucleotide sequence ID" value="NZ_CP043494.1"/>
</dbReference>
<sequence>MKKTRYLPDWKYELPEKLLAALDEYHILKVPLLGQHYPAGPSDWCGRTSCSMAFNYYQFVQGGDFESKFITHWDGGQQGHYVDLRFPGGQRAFHKKPTDAPHNVNLDGYWVSDPSYSKGDVAVVTAPTQTQLEKMEFSASHLLGFSFGTVLPYDLPNRKELAARIANDPSLIESRLATILEAVSSNNPVIFYSGFSMRGSAPIHLILIAGYVYLKDDTGRHLWLAVADPATHEKKIKSGMYSVPSPGTRTDVDALSQLTGKHDMIRVITGDWNAATASLVLIRARKFFEENTLSSVRDDLYMDYAGPNKGGAFIYSHRPTVAPPECVFTNVAYSVAYPMDGRKERFRPVNCYEMTEASAKGLFPLGSQRNLHSGVHLELSSFSRTPPPPPPPEEKKEQPSAKDSKTKAQEPKKAEPTPRVLQREVRCLAPGYIVAVRLANALPEPKQTEGGTDPAANELAELAKKGLEKNQLSKEFAGNHNSFILVRHDVEEILPKKEPPPEGETAPEGEQAQTPKRFTFYSLYMHLVPPNWKKAGTYQDVAWLKILSRRGGSLSVLDPKHEAFQQVRWLQEPLEGAGNEGSTGSEDEADIVPKVGGSFTTIGSDLSKPQTFQLGDDTGDSIRAVFKKPESDLAELHKALIGGEIVTLCHPYLKVRAGELIGYLDDKSEAVGDGFLHWELLAPSEQGQLEQFLKFAEEKLGLSSGGKPFFEFFEEKDQNNFFDPPALQSGSEGELDSLVKLAPVLEQMGDDEKRLLAGFKDTYSQGLLQRLMGSSRALPFYAPKSEDKPAEEKVLSYPVDVLLENFKDCLPEGSYKLRFTFDPPSCPPQEVEYDGKKDRVRIYVPAGARKIFVQPATQGSLFLQSGGYPSKEESLKKDVEHFKTLASVRWRNVVLRHLNDWSPESIEKQVMEHLKTRPEMVLGSDILDSTDEQQAKEIIKKHAEAIGWWANNEKPVLGPKGEEKPLFADSPDGEQLPKNTFLDNPHPVTFTWLLMLLTRHNIIQFADVPLWHSEELKKIAAIGWLPARERYEPLRVGELLHVGAVQRGHGKDKVALHVAAAKPEGWRLEIAAGTFNEGVFALPVEMPGWGEWRLDEPGAQALGELKLEGLEPILLKTSGPPEESGSLPIVPDAALSSGKDGTFSWRVAFRANCPKLLRGWILIRKWKGRVANELPKDASVFETADVAIPVVAREDTAFKEEAGFAVVDGFVKKGNVKDVSTYVTQHFTYKNFLDASKGQKLAAGAEPLIAWDLVEAVERIRSRYAARQPISLLGLSEDGLSVLLRAVNLEKLREVVAKAKDDGWIDDAEEAGKGDIRIRVKAPQESKHPGELVMEFDANEAFTELRKGMTHEDQLAVQFGFFFPNGGSAQDGRLLASDTIGKRSESVKVEELKSLARGGHLEQWSTAVAEVLHSPMFGEPEIQLTSKGALVCVPLLGGTASFWNAAGPSISFGKAELDKKAVSTVLTNPLRVVRALDFNDKKLKGKQLAITASVKKKDVVLKSERIDVQPSKEVGYDMEPNVELEAKPALYDPFVLTVSLRTNALPASRGFKIEIANSSGKLLTLPKDCVTYELRTKEGGVTDLKGVFRAKVDVSDIAEALKGAKEYEVRVVPLNKADKALELTSSKSLTIPEPLHQQEESTEVMSDIPLMWPGDWSVPMKGERV</sequence>
<feature type="compositionally biased region" description="Basic and acidic residues" evidence="1">
    <location>
        <begin position="392"/>
        <end position="421"/>
    </location>
</feature>
<proteinExistence type="predicted"/>
<evidence type="ECO:0000313" key="2">
    <source>
        <dbReference type="EMBL" id="WNG49009.1"/>
    </source>
</evidence>
<feature type="region of interest" description="Disordered" evidence="1">
    <location>
        <begin position="379"/>
        <end position="421"/>
    </location>
</feature>